<dbReference type="InterPro" id="IPR011006">
    <property type="entry name" value="CheY-like_superfamily"/>
</dbReference>
<comment type="caution">
    <text evidence="1">The sequence shown here is derived from an EMBL/GenBank/DDBJ whole genome shotgun (WGS) entry which is preliminary data.</text>
</comment>
<evidence type="ECO:0000313" key="1">
    <source>
        <dbReference type="EMBL" id="MBC5650840.1"/>
    </source>
</evidence>
<dbReference type="Gene3D" id="3.40.50.2300">
    <property type="match status" value="1"/>
</dbReference>
<accession>A0A8I0DQK0</accession>
<protein>
    <submittedName>
        <fullName evidence="1">Response regulator</fullName>
    </submittedName>
</protein>
<proteinExistence type="predicted"/>
<dbReference type="EMBL" id="JACOOT010000014">
    <property type="protein sequence ID" value="MBC5650840.1"/>
    <property type="molecule type" value="Genomic_DNA"/>
</dbReference>
<gene>
    <name evidence="1" type="ORF">H8S54_06870</name>
</gene>
<dbReference type="RefSeq" id="WP_021926413.1">
    <property type="nucleotide sequence ID" value="NZ_JACOOT010000014.1"/>
</dbReference>
<evidence type="ECO:0000313" key="2">
    <source>
        <dbReference type="Proteomes" id="UP000652847"/>
    </source>
</evidence>
<name>A0A8I0DQK0_9FIRM</name>
<sequence length="126" mass="14549">MYCIAVLIDEEQKGQDYAEYILNYCADRKIFPLVQIYQDQEKFFGEIQKTVPAIVLLALPGVAGLNAAEHLRSLHPKCKIIWCSDLDFSLHAFKLRVEYFFMEPVEEQKLWEGLTACFGRSKGVKK</sequence>
<dbReference type="AlphaFoldDB" id="A0A8I0DQK0"/>
<keyword evidence="2" id="KW-1185">Reference proteome</keyword>
<dbReference type="SUPFAM" id="SSF52172">
    <property type="entry name" value="CheY-like"/>
    <property type="match status" value="1"/>
</dbReference>
<organism evidence="1 2">
    <name type="scientific">Blautia segnis</name>
    <dbReference type="NCBI Taxonomy" id="2763030"/>
    <lineage>
        <taxon>Bacteria</taxon>
        <taxon>Bacillati</taxon>
        <taxon>Bacillota</taxon>
        <taxon>Clostridia</taxon>
        <taxon>Lachnospirales</taxon>
        <taxon>Lachnospiraceae</taxon>
        <taxon>Blautia</taxon>
    </lineage>
</organism>
<dbReference type="Proteomes" id="UP000652847">
    <property type="component" value="Unassembled WGS sequence"/>
</dbReference>
<reference evidence="1 2" key="1">
    <citation type="submission" date="2020-08" db="EMBL/GenBank/DDBJ databases">
        <title>Genome public.</title>
        <authorList>
            <person name="Liu C."/>
            <person name="Sun Q."/>
        </authorList>
    </citation>
    <scope>NUCLEOTIDE SEQUENCE [LARGE SCALE GENOMIC DNA]</scope>
    <source>
        <strain evidence="1 2">BX17</strain>
    </source>
</reference>